<dbReference type="Proteomes" id="UP000095672">
    <property type="component" value="Chromosome"/>
</dbReference>
<dbReference type="AlphaFoldDB" id="A0A1C9W3J1"/>
<accession>A0A1C9W3J1</accession>
<keyword evidence="3" id="KW-1185">Reference proteome</keyword>
<dbReference type="KEGG" id="micc:AUP74_00251"/>
<feature type="transmembrane region" description="Helical" evidence="1">
    <location>
        <begin position="111"/>
        <end position="136"/>
    </location>
</feature>
<evidence type="ECO:0000313" key="2">
    <source>
        <dbReference type="EMBL" id="AOS95723.1"/>
    </source>
</evidence>
<feature type="transmembrane region" description="Helical" evidence="1">
    <location>
        <begin position="41"/>
        <end position="64"/>
    </location>
</feature>
<feature type="transmembrane region" description="Helical" evidence="1">
    <location>
        <begin position="6"/>
        <end position="29"/>
    </location>
</feature>
<feature type="transmembrane region" description="Helical" evidence="1">
    <location>
        <begin position="156"/>
        <end position="179"/>
    </location>
</feature>
<dbReference type="OrthoDB" id="8850092at2"/>
<evidence type="ECO:0000313" key="3">
    <source>
        <dbReference type="Proteomes" id="UP000095672"/>
    </source>
</evidence>
<keyword evidence="1" id="KW-1133">Transmembrane helix</keyword>
<reference evidence="3" key="1">
    <citation type="submission" date="2016-01" db="EMBL/GenBank/DDBJ databases">
        <title>Complete genome sequence of Microbulbifer sp. CCB-MM1, a halophile isolated from Matang Mangrove Forest, Perak.</title>
        <authorList>
            <person name="Moh T.H."/>
            <person name="Dinesh B."/>
            <person name="Lau N.-S."/>
            <person name="Go F."/>
            <person name="Alexander Chong S.-C."/>
        </authorList>
    </citation>
    <scope>NUCLEOTIDE SEQUENCE [LARGE SCALE GENOMIC DNA]</scope>
    <source>
        <strain evidence="3">CCB-MM1</strain>
    </source>
</reference>
<gene>
    <name evidence="2" type="ORF">AUP74_00251</name>
</gene>
<proteinExistence type="predicted"/>
<evidence type="ECO:0008006" key="4">
    <source>
        <dbReference type="Google" id="ProtNLM"/>
    </source>
</evidence>
<dbReference type="PATRIC" id="fig|1769779.3.peg.248"/>
<sequence length="214" mass="23227">MIAPLGPWLAMLGFGAFHGLNPGMGWLFALSLGLQQQREKVIWLALIPIAAGHALAIGLAAVLVLLGLQVISLTTLQWLTAAILFVFGLYKLFNYYRHPRWVGMKVGFGDLFLWSFLMATAHGAGLMVIPALIGVAGMDMDHAGHGHHMSGEELDMLLAVGLHTGAMLCVMGATAWVVYRKFGLAILRQHWINFDLIWAGALLVAAAIAAWMAW</sequence>
<dbReference type="STRING" id="1769779.AUP74_00251"/>
<dbReference type="EMBL" id="CP014143">
    <property type="protein sequence ID" value="AOS95723.1"/>
    <property type="molecule type" value="Genomic_DNA"/>
</dbReference>
<feature type="transmembrane region" description="Helical" evidence="1">
    <location>
        <begin position="70"/>
        <end position="90"/>
    </location>
</feature>
<organism evidence="2 3">
    <name type="scientific">Microbulbifer aggregans</name>
    <dbReference type="NCBI Taxonomy" id="1769779"/>
    <lineage>
        <taxon>Bacteria</taxon>
        <taxon>Pseudomonadati</taxon>
        <taxon>Pseudomonadota</taxon>
        <taxon>Gammaproteobacteria</taxon>
        <taxon>Cellvibrionales</taxon>
        <taxon>Microbulbiferaceae</taxon>
        <taxon>Microbulbifer</taxon>
    </lineage>
</organism>
<keyword evidence="1" id="KW-0472">Membrane</keyword>
<name>A0A1C9W3J1_9GAMM</name>
<evidence type="ECO:0000256" key="1">
    <source>
        <dbReference type="SAM" id="Phobius"/>
    </source>
</evidence>
<feature type="transmembrane region" description="Helical" evidence="1">
    <location>
        <begin position="191"/>
        <end position="213"/>
    </location>
</feature>
<dbReference type="RefSeq" id="WP_069948624.1">
    <property type="nucleotide sequence ID" value="NZ_CP014143.1"/>
</dbReference>
<keyword evidence="1" id="KW-0812">Transmembrane</keyword>
<protein>
    <recommendedName>
        <fullName evidence="4">HupE / UreJ protein</fullName>
    </recommendedName>
</protein>